<sequence>MGKQPGNWRHLVLAGAVAALAACGDDESRDIGGTAAVGAALAGASVQLRDTQGQVRQATADASGAFRLHSVPDGAVMVRCDGGQAQGEANRQRLHGLVLAGQTVNCTPLTELALWKLLDGPPAQAFDSFGPQHAARLGADAIAAAEQAVLDALAEGAGVGIDPAAVPRRWHDTPLAAGNPADPHDAALDAMREAIADQPALDLMGEMVLHGVCRADDSCG</sequence>
<evidence type="ECO:0000313" key="2">
    <source>
        <dbReference type="Proteomes" id="UP000295294"/>
    </source>
</evidence>
<dbReference type="PROSITE" id="PS51257">
    <property type="entry name" value="PROKAR_LIPOPROTEIN"/>
    <property type="match status" value="1"/>
</dbReference>
<gene>
    <name evidence="1" type="ORF">E0W60_08005</name>
</gene>
<dbReference type="AlphaFoldDB" id="A0A4P7L690"/>
<dbReference type="Proteomes" id="UP000295294">
    <property type="component" value="Chromosome 1"/>
</dbReference>
<dbReference type="KEGG" id="cox:E0W60_08005"/>
<dbReference type="EMBL" id="CP038634">
    <property type="protein sequence ID" value="QBY51074.1"/>
    <property type="molecule type" value="Genomic_DNA"/>
</dbReference>
<evidence type="ECO:0000313" key="1">
    <source>
        <dbReference type="EMBL" id="QBY51074.1"/>
    </source>
</evidence>
<dbReference type="OrthoDB" id="8962697at2"/>
<accession>A0A4P7L690</accession>
<dbReference type="SUPFAM" id="SSF49478">
    <property type="entry name" value="Cna protein B-type domain"/>
    <property type="match status" value="1"/>
</dbReference>
<dbReference type="STRING" id="1349762.GCA_001592245_03231"/>
<evidence type="ECO:0008006" key="3">
    <source>
        <dbReference type="Google" id="ProtNLM"/>
    </source>
</evidence>
<proteinExistence type="predicted"/>
<reference evidence="1 2" key="1">
    <citation type="submission" date="2019-03" db="EMBL/GenBank/DDBJ databases">
        <title>Efficiently degradation of phenoxyalkanoic acid herbicides by Cupriavidus oxalaticus strain X32.</title>
        <authorList>
            <person name="Sheng X."/>
        </authorList>
    </citation>
    <scope>NUCLEOTIDE SEQUENCE [LARGE SCALE GENOMIC DNA]</scope>
    <source>
        <strain evidence="1 2">X32</strain>
    </source>
</reference>
<dbReference type="RefSeq" id="WP_135703578.1">
    <property type="nucleotide sequence ID" value="NZ_CP038634.1"/>
</dbReference>
<protein>
    <recommendedName>
        <fullName evidence="3">Lipoprotein</fullName>
    </recommendedName>
</protein>
<organism evidence="1 2">
    <name type="scientific">Cupriavidus oxalaticus</name>
    <dbReference type="NCBI Taxonomy" id="96344"/>
    <lineage>
        <taxon>Bacteria</taxon>
        <taxon>Pseudomonadati</taxon>
        <taxon>Pseudomonadota</taxon>
        <taxon>Betaproteobacteria</taxon>
        <taxon>Burkholderiales</taxon>
        <taxon>Burkholderiaceae</taxon>
        <taxon>Cupriavidus</taxon>
    </lineage>
</organism>
<name>A0A4P7L690_9BURK</name>